<evidence type="ECO:0000256" key="4">
    <source>
        <dbReference type="ARBA" id="ARBA00038123"/>
    </source>
</evidence>
<evidence type="ECO:0000256" key="2">
    <source>
        <dbReference type="ARBA" id="ARBA00022490"/>
    </source>
</evidence>
<dbReference type="GO" id="GO:0005814">
    <property type="term" value="C:centriole"/>
    <property type="evidence" value="ECO:0007669"/>
    <property type="project" value="UniProtKB-SubCell"/>
</dbReference>
<evidence type="ECO:0000313" key="7">
    <source>
        <dbReference type="EMBL" id="KAL3267590.1"/>
    </source>
</evidence>
<keyword evidence="3" id="KW-0206">Cytoskeleton</keyword>
<evidence type="ECO:0000256" key="3">
    <source>
        <dbReference type="ARBA" id="ARBA00023212"/>
    </source>
</evidence>
<name>A0ABD2MMV8_9CUCU</name>
<dbReference type="EMBL" id="JABFTP020000001">
    <property type="protein sequence ID" value="KAL3267590.1"/>
    <property type="molecule type" value="Genomic_DNA"/>
</dbReference>
<feature type="coiled-coil region" evidence="5">
    <location>
        <begin position="246"/>
        <end position="340"/>
    </location>
</feature>
<dbReference type="PANTHER" id="PTHR20544">
    <property type="entry name" value="CENTROSOMAL PROTEIN CEP135"/>
    <property type="match status" value="1"/>
</dbReference>
<dbReference type="InterPro" id="IPR051877">
    <property type="entry name" value="Centriole_BasalBody_StrucProt"/>
</dbReference>
<feature type="compositionally biased region" description="Basic residues" evidence="6">
    <location>
        <begin position="21"/>
        <end position="45"/>
    </location>
</feature>
<sequence length="915" mass="104728">MGIGGDGVVKKAKAGGDYIKKKSKTGNKRSKGNKQKRKKSKKSAGKRSEPDKISKSSRRSSADSVEETTEDDNTKNEDRPDEADTATLVKPEKIDETCVTAWSEPTTFCCVDLANKSTITPYPCGDTKCRNVCLNLVREEMGKDMADRQEQARLCIERLSNERDYYRAEFERLLKFFEKLGSPDLNEEGNELSCIACQKKQQMVEYLQRENQVLAKEKLCLMSRLEEGGARFDMESPLGKCCKPSCKRLERERDLLKLDTERLEEEIDCMLEKMKTLSENKTREYAKFQEQRIEYESAINKLENERRELIKAQGIRRATINALEEKVDMYTNLVRVAQDELHRMKTQYCQLKKLHEQCDKALLDTQAQLVQVETELLSCQKRKDPATIKKYGKEIQVFPPKCQCIDVATEPERNISFASEDIKTKMQQLDKDKDELLNVLDLKTEKLHQCEIDGREKDDKIIKLQEEIIVLKSEMSGIESELILLKENCKKSEVIIEEKTMEIKNLQTEATDKIMEMKKIQTVIEKKESQNRALQAEVEHLNKESFALATSNHQLQTDTHQSKVQVSVAMETVNELENKTKQLEETVTEYEHQIQMMKNDLEDCRIQIRRKETEIDQLLKNKHNLKNLSEQLDAENRAGEKTIYELKCECQKLRIDLMGLGSKEKMILDLNAQLSVVKAERDALEKENGSIRKKVSKLEDKLFQCVCSICDRVQDRCTLLNCLFGDLPSSVGTQRSKMEGKDVALQTYVDEGGAKHTKTSTNSIKQVMAAIPLNEEKSSRVITSLSTLPGSSEQSSNCKKDTIIASMYHSLSPNAPFSCSPEPHRDINVEDENRKKTPLNVIIEEASTSLIDDELYSPESSSWNMCANIGMVEEKQKYIIDNVTSVCKVIQVDTEETFIRRKRFGRTSEESKTPT</sequence>
<dbReference type="Proteomes" id="UP001516400">
    <property type="component" value="Unassembled WGS sequence"/>
</dbReference>
<evidence type="ECO:0000256" key="5">
    <source>
        <dbReference type="SAM" id="Coils"/>
    </source>
</evidence>
<feature type="coiled-coil region" evidence="5">
    <location>
        <begin position="419"/>
        <end position="638"/>
    </location>
</feature>
<keyword evidence="2" id="KW-0963">Cytoplasm</keyword>
<dbReference type="AlphaFoldDB" id="A0ABD2MMV8"/>
<comment type="subcellular location">
    <subcellularLocation>
        <location evidence="1">Cytoplasm</location>
        <location evidence="1">Cytoskeleton</location>
        <location evidence="1">Microtubule organizing center</location>
        <location evidence="1">Centrosome</location>
        <location evidence="1">Centriole</location>
    </subcellularLocation>
</comment>
<protein>
    <submittedName>
        <fullName evidence="7">Uncharacterized protein</fullName>
    </submittedName>
</protein>
<feature type="coiled-coil region" evidence="5">
    <location>
        <begin position="667"/>
        <end position="701"/>
    </location>
</feature>
<accession>A0ABD2MMV8</accession>
<evidence type="ECO:0000313" key="8">
    <source>
        <dbReference type="Proteomes" id="UP001516400"/>
    </source>
</evidence>
<dbReference type="PANTHER" id="PTHR20544:SF0">
    <property type="entry name" value="NUCLEOPROTEIN TPR_MLP1 DOMAIN-CONTAINING PROTEIN"/>
    <property type="match status" value="1"/>
</dbReference>
<feature type="region of interest" description="Disordered" evidence="6">
    <location>
        <begin position="1"/>
        <end position="89"/>
    </location>
</feature>
<evidence type="ECO:0000256" key="6">
    <source>
        <dbReference type="SAM" id="MobiDB-lite"/>
    </source>
</evidence>
<comment type="caution">
    <text evidence="7">The sequence shown here is derived from an EMBL/GenBank/DDBJ whole genome shotgun (WGS) entry which is preliminary data.</text>
</comment>
<keyword evidence="8" id="KW-1185">Reference proteome</keyword>
<keyword evidence="5" id="KW-0175">Coiled coil</keyword>
<gene>
    <name evidence="7" type="ORF">HHI36_011708</name>
</gene>
<evidence type="ECO:0000256" key="1">
    <source>
        <dbReference type="ARBA" id="ARBA00004114"/>
    </source>
</evidence>
<organism evidence="7 8">
    <name type="scientific">Cryptolaemus montrouzieri</name>
    <dbReference type="NCBI Taxonomy" id="559131"/>
    <lineage>
        <taxon>Eukaryota</taxon>
        <taxon>Metazoa</taxon>
        <taxon>Ecdysozoa</taxon>
        <taxon>Arthropoda</taxon>
        <taxon>Hexapoda</taxon>
        <taxon>Insecta</taxon>
        <taxon>Pterygota</taxon>
        <taxon>Neoptera</taxon>
        <taxon>Endopterygota</taxon>
        <taxon>Coleoptera</taxon>
        <taxon>Polyphaga</taxon>
        <taxon>Cucujiformia</taxon>
        <taxon>Coccinelloidea</taxon>
        <taxon>Coccinellidae</taxon>
        <taxon>Scymninae</taxon>
        <taxon>Scymnini</taxon>
        <taxon>Cryptolaemus</taxon>
    </lineage>
</organism>
<comment type="similarity">
    <text evidence="4">Belongs to the CEP135/TSGA10 family.</text>
</comment>
<proteinExistence type="inferred from homology"/>
<reference evidence="7 8" key="1">
    <citation type="journal article" date="2021" name="BMC Biol.">
        <title>Horizontally acquired antibacterial genes associated with adaptive radiation of ladybird beetles.</title>
        <authorList>
            <person name="Li H.S."/>
            <person name="Tang X.F."/>
            <person name="Huang Y.H."/>
            <person name="Xu Z.Y."/>
            <person name="Chen M.L."/>
            <person name="Du X.Y."/>
            <person name="Qiu B.Y."/>
            <person name="Chen P.T."/>
            <person name="Zhang W."/>
            <person name="Slipinski A."/>
            <person name="Escalona H.E."/>
            <person name="Waterhouse R.M."/>
            <person name="Zwick A."/>
            <person name="Pang H."/>
        </authorList>
    </citation>
    <scope>NUCLEOTIDE SEQUENCE [LARGE SCALE GENOMIC DNA]</scope>
    <source>
        <strain evidence="7">SYSU2018</strain>
    </source>
</reference>